<keyword evidence="2" id="KW-1185">Reference proteome</keyword>
<protein>
    <submittedName>
        <fullName evidence="1">Uncharacterized protein</fullName>
    </submittedName>
</protein>
<proteinExistence type="predicted"/>
<dbReference type="Proteomes" id="UP001050975">
    <property type="component" value="Unassembled WGS sequence"/>
</dbReference>
<comment type="caution">
    <text evidence="1">The sequence shown here is derived from an EMBL/GenBank/DDBJ whole genome shotgun (WGS) entry which is preliminary data.</text>
</comment>
<accession>A0AAV3X9H1</accession>
<dbReference type="AlphaFoldDB" id="A0AAV3X9H1"/>
<organism evidence="1 2">
    <name type="scientific">Microseira wollei NIES-4236</name>
    <dbReference type="NCBI Taxonomy" id="2530354"/>
    <lineage>
        <taxon>Bacteria</taxon>
        <taxon>Bacillati</taxon>
        <taxon>Cyanobacteriota</taxon>
        <taxon>Cyanophyceae</taxon>
        <taxon>Oscillatoriophycideae</taxon>
        <taxon>Aerosakkonematales</taxon>
        <taxon>Aerosakkonemataceae</taxon>
        <taxon>Microseira</taxon>
    </lineage>
</organism>
<reference evidence="1" key="1">
    <citation type="submission" date="2019-10" db="EMBL/GenBank/DDBJ databases">
        <title>Draft genome sequece of Microseira wollei NIES-4236.</title>
        <authorList>
            <person name="Yamaguchi H."/>
            <person name="Suzuki S."/>
            <person name="Kawachi M."/>
        </authorList>
    </citation>
    <scope>NUCLEOTIDE SEQUENCE</scope>
    <source>
        <strain evidence="1">NIES-4236</strain>
    </source>
</reference>
<sequence>MALNLLSKRQFDATIVHPKPYSFIADKLKCTDSFIYFPILLAFPFGFELVDNHDAFFYRPDLIL</sequence>
<gene>
    <name evidence="1" type="ORF">MiSe_20390</name>
</gene>
<evidence type="ECO:0000313" key="1">
    <source>
        <dbReference type="EMBL" id="GET37286.1"/>
    </source>
</evidence>
<evidence type="ECO:0000313" key="2">
    <source>
        <dbReference type="Proteomes" id="UP001050975"/>
    </source>
</evidence>
<name>A0AAV3X9H1_9CYAN</name>
<dbReference type="EMBL" id="BLAY01000026">
    <property type="protein sequence ID" value="GET37286.1"/>
    <property type="molecule type" value="Genomic_DNA"/>
</dbReference>